<dbReference type="Proteomes" id="UP000271098">
    <property type="component" value="Unassembled WGS sequence"/>
</dbReference>
<name>A0A183D1N5_9BILA</name>
<dbReference type="OrthoDB" id="5873962at2759"/>
<organism evidence="3">
    <name type="scientific">Gongylonema pulchrum</name>
    <dbReference type="NCBI Taxonomy" id="637853"/>
    <lineage>
        <taxon>Eukaryota</taxon>
        <taxon>Metazoa</taxon>
        <taxon>Ecdysozoa</taxon>
        <taxon>Nematoda</taxon>
        <taxon>Chromadorea</taxon>
        <taxon>Rhabditida</taxon>
        <taxon>Spirurina</taxon>
        <taxon>Spiruromorpha</taxon>
        <taxon>Spiruroidea</taxon>
        <taxon>Gongylonematidae</taxon>
        <taxon>Gongylonema</taxon>
    </lineage>
</organism>
<evidence type="ECO:0000313" key="2">
    <source>
        <dbReference type="Proteomes" id="UP000271098"/>
    </source>
</evidence>
<dbReference type="EMBL" id="UYRT01004071">
    <property type="protein sequence ID" value="VDK35496.1"/>
    <property type="molecule type" value="Genomic_DNA"/>
</dbReference>
<sequence>MLLPLLAAGFFTSQFAYVEMVTAKFFVNSAKFAAKALRGALMMKGASQSYALSDGDLVDEMELEENELVKQFALLPEFGRISKESIFEQGETRDFLQFLRNIQYDHRQLPENDNGEAVDIHISIVISNIRAVSEVNMVCQNQLPPRNSTFKSCSLKA</sequence>
<reference evidence="1 2" key="2">
    <citation type="submission" date="2018-11" db="EMBL/GenBank/DDBJ databases">
        <authorList>
            <consortium name="Pathogen Informatics"/>
        </authorList>
    </citation>
    <scope>NUCLEOTIDE SEQUENCE [LARGE SCALE GENOMIC DNA]</scope>
</reference>
<proteinExistence type="predicted"/>
<gene>
    <name evidence="1" type="ORF">GPUH_LOCUS2626</name>
</gene>
<accession>A0A183D1N5</accession>
<reference evidence="3" key="1">
    <citation type="submission" date="2016-06" db="UniProtKB">
        <authorList>
            <consortium name="WormBaseParasite"/>
        </authorList>
    </citation>
    <scope>IDENTIFICATION</scope>
</reference>
<evidence type="ECO:0000313" key="3">
    <source>
        <dbReference type="WBParaSite" id="GPUH_0000263101-mRNA-1"/>
    </source>
</evidence>
<dbReference type="AlphaFoldDB" id="A0A183D1N5"/>
<keyword evidence="2" id="KW-1185">Reference proteome</keyword>
<evidence type="ECO:0000313" key="1">
    <source>
        <dbReference type="EMBL" id="VDK35496.1"/>
    </source>
</evidence>
<dbReference type="WBParaSite" id="GPUH_0000263101-mRNA-1">
    <property type="protein sequence ID" value="GPUH_0000263101-mRNA-1"/>
    <property type="gene ID" value="GPUH_0000263101"/>
</dbReference>
<protein>
    <submittedName>
        <fullName evidence="3">PITH domain-containing protein</fullName>
    </submittedName>
</protein>